<evidence type="ECO:0000313" key="3">
    <source>
        <dbReference type="EMBL" id="GCD35225.1"/>
    </source>
</evidence>
<reference evidence="3 4" key="1">
    <citation type="submission" date="2018-11" db="EMBL/GenBank/DDBJ databases">
        <title>Whole genome sequence of Streptomyces chrestomyceticus NBRC 13444(T).</title>
        <authorList>
            <person name="Komaki H."/>
            <person name="Tamura T."/>
        </authorList>
    </citation>
    <scope>NUCLEOTIDE SEQUENCE [LARGE SCALE GENOMIC DNA]</scope>
    <source>
        <strain evidence="3 4">NBRC 13444</strain>
    </source>
</reference>
<protein>
    <submittedName>
        <fullName evidence="3">Uncharacterized protein</fullName>
    </submittedName>
</protein>
<name>A0A7U9PY01_9ACTN</name>
<sequence length="91" mass="8691">MRTGIHVFAVFAAGLCVGGFLVGGTAVVVALVLAGVAALTWQVAAASRPRPRTGTGSARRRSGEAGARGGTGVPGGAGAAPGASGVRIGHQ</sequence>
<feature type="transmembrane region" description="Helical" evidence="2">
    <location>
        <begin position="6"/>
        <end position="39"/>
    </location>
</feature>
<evidence type="ECO:0000256" key="1">
    <source>
        <dbReference type="SAM" id="MobiDB-lite"/>
    </source>
</evidence>
<feature type="compositionally biased region" description="Gly residues" evidence="1">
    <location>
        <begin position="66"/>
        <end position="79"/>
    </location>
</feature>
<dbReference type="EMBL" id="BHZC01000001">
    <property type="protein sequence ID" value="GCD35225.1"/>
    <property type="molecule type" value="Genomic_DNA"/>
</dbReference>
<gene>
    <name evidence="3" type="ORF">OEIGOIKO_02968</name>
</gene>
<keyword evidence="2" id="KW-0812">Transmembrane</keyword>
<feature type="compositionally biased region" description="Low complexity" evidence="1">
    <location>
        <begin position="80"/>
        <end position="91"/>
    </location>
</feature>
<feature type="region of interest" description="Disordered" evidence="1">
    <location>
        <begin position="46"/>
        <end position="91"/>
    </location>
</feature>
<evidence type="ECO:0000256" key="2">
    <source>
        <dbReference type="SAM" id="Phobius"/>
    </source>
</evidence>
<dbReference type="Proteomes" id="UP000287830">
    <property type="component" value="Unassembled WGS sequence"/>
</dbReference>
<keyword evidence="2" id="KW-0472">Membrane</keyword>
<proteinExistence type="predicted"/>
<comment type="caution">
    <text evidence="3">The sequence shown here is derived from an EMBL/GenBank/DDBJ whole genome shotgun (WGS) entry which is preliminary data.</text>
</comment>
<organism evidence="3 4">
    <name type="scientific">Streptomyces chrestomyceticus JCM 4735</name>
    <dbReference type="NCBI Taxonomy" id="1306181"/>
    <lineage>
        <taxon>Bacteria</taxon>
        <taxon>Bacillati</taxon>
        <taxon>Actinomycetota</taxon>
        <taxon>Actinomycetes</taxon>
        <taxon>Kitasatosporales</taxon>
        <taxon>Streptomycetaceae</taxon>
        <taxon>Streptomyces</taxon>
    </lineage>
</organism>
<dbReference type="AlphaFoldDB" id="A0A7U9PY01"/>
<accession>A0A7U9PY01</accession>
<keyword evidence="2" id="KW-1133">Transmembrane helix</keyword>
<evidence type="ECO:0000313" key="4">
    <source>
        <dbReference type="Proteomes" id="UP000287830"/>
    </source>
</evidence>